<dbReference type="GO" id="GO:0051996">
    <property type="term" value="F:squalene synthase [NAD(P)H] activity"/>
    <property type="evidence" value="ECO:0007669"/>
    <property type="project" value="InterPro"/>
</dbReference>
<dbReference type="GO" id="GO:0016117">
    <property type="term" value="P:carotenoid biosynthetic process"/>
    <property type="evidence" value="ECO:0007669"/>
    <property type="project" value="InterPro"/>
</dbReference>
<gene>
    <name evidence="1" type="primary">hpnD</name>
    <name evidence="1" type="ORF">HBA54_14625</name>
</gene>
<dbReference type="Pfam" id="PF00494">
    <property type="entry name" value="SQS_PSY"/>
    <property type="match status" value="1"/>
</dbReference>
<dbReference type="RefSeq" id="WP_167225819.1">
    <property type="nucleotide sequence ID" value="NZ_JAAQPH010000010.1"/>
</dbReference>
<dbReference type="EC" id="2.5.1.103" evidence="1"/>
<dbReference type="CDD" id="cd00683">
    <property type="entry name" value="Trans_IPPS_HH"/>
    <property type="match status" value="1"/>
</dbReference>
<reference evidence="1" key="1">
    <citation type="submission" date="2020-03" db="EMBL/GenBank/DDBJ databases">
        <title>Genome of Pelagibius litoralis DSM 21314T.</title>
        <authorList>
            <person name="Wang G."/>
        </authorList>
    </citation>
    <scope>NUCLEOTIDE SEQUENCE</scope>
    <source>
        <strain evidence="1">DSM 21314</strain>
    </source>
</reference>
<dbReference type="InterPro" id="IPR017828">
    <property type="entry name" value="SQ_synth_HpnD-like"/>
</dbReference>
<dbReference type="SUPFAM" id="SSF48576">
    <property type="entry name" value="Terpenoid synthases"/>
    <property type="match status" value="1"/>
</dbReference>
<dbReference type="InterPro" id="IPR002060">
    <property type="entry name" value="Squ/phyt_synthse"/>
</dbReference>
<organism evidence="1 2">
    <name type="scientific">Pelagibius litoralis</name>
    <dbReference type="NCBI Taxonomy" id="374515"/>
    <lineage>
        <taxon>Bacteria</taxon>
        <taxon>Pseudomonadati</taxon>
        <taxon>Pseudomonadota</taxon>
        <taxon>Alphaproteobacteria</taxon>
        <taxon>Rhodospirillales</taxon>
        <taxon>Rhodovibrionaceae</taxon>
        <taxon>Pelagibius</taxon>
    </lineage>
</organism>
<dbReference type="GO" id="GO:0004311">
    <property type="term" value="F:geranylgeranyl diphosphate synthase activity"/>
    <property type="evidence" value="ECO:0007669"/>
    <property type="project" value="InterPro"/>
</dbReference>
<dbReference type="SFLD" id="SFLDG01212">
    <property type="entry name" value="Phytoene_synthase_like"/>
    <property type="match status" value="1"/>
</dbReference>
<dbReference type="NCBIfam" id="TIGR03465">
    <property type="entry name" value="HpnD"/>
    <property type="match status" value="1"/>
</dbReference>
<dbReference type="Gene3D" id="1.10.600.10">
    <property type="entry name" value="Farnesyl Diphosphate Synthase"/>
    <property type="match status" value="1"/>
</dbReference>
<dbReference type="AlphaFoldDB" id="A0A967EYL5"/>
<accession>A0A967EYL5</accession>
<dbReference type="InterPro" id="IPR008949">
    <property type="entry name" value="Isoprenoid_synthase_dom_sf"/>
</dbReference>
<protein>
    <submittedName>
        <fullName evidence="1">Presqualene diphosphate synthase HpnD</fullName>
        <ecNumber evidence="1">2.5.1.103</ecNumber>
    </submittedName>
</protein>
<sequence>MTAIRAVNGNAAQAMEQVRAIATGSGSSFLWGMRLLPKPRRDAMYAIYAFCRAVDDIADDEGAAADKLSRLAVWREEIERLYGGTPQTPITLALQQPVRDYGLPKEEFLAVIDGMEMDAREDICAPDMATFRLYCRRVAGAVGVLSVHAFGATEPEARDLALAEGDALQFTNILRDIAEDAGRGRLYLPREILLRHGIDSRDPTTVAADPRLPAVCFDLAAMAQERFTESRRLMAACRRGPMRPARIMLAVYQRLLTRLQQQGWNDISLRVRLPKAEKLWLALRNGL</sequence>
<evidence type="ECO:0000313" key="1">
    <source>
        <dbReference type="EMBL" id="NIA69836.1"/>
    </source>
</evidence>
<dbReference type="EMBL" id="JAAQPH010000010">
    <property type="protein sequence ID" value="NIA69836.1"/>
    <property type="molecule type" value="Genomic_DNA"/>
</dbReference>
<dbReference type="SFLD" id="SFLDG01018">
    <property type="entry name" value="Squalene/Phytoene_Synthase_Lik"/>
    <property type="match status" value="1"/>
</dbReference>
<evidence type="ECO:0000313" key="2">
    <source>
        <dbReference type="Proteomes" id="UP000761264"/>
    </source>
</evidence>
<name>A0A967EYL5_9PROT</name>
<dbReference type="PANTHER" id="PTHR31480">
    <property type="entry name" value="BIFUNCTIONAL LYCOPENE CYCLASE/PHYTOENE SYNTHASE"/>
    <property type="match status" value="1"/>
</dbReference>
<proteinExistence type="predicted"/>
<keyword evidence="1" id="KW-0808">Transferase</keyword>
<dbReference type="SFLD" id="SFLDS00005">
    <property type="entry name" value="Isoprenoid_Synthase_Type_I"/>
    <property type="match status" value="1"/>
</dbReference>
<comment type="caution">
    <text evidence="1">The sequence shown here is derived from an EMBL/GenBank/DDBJ whole genome shotgun (WGS) entry which is preliminary data.</text>
</comment>
<dbReference type="InterPro" id="IPR033904">
    <property type="entry name" value="Trans_IPPS_HH"/>
</dbReference>
<keyword evidence="2" id="KW-1185">Reference proteome</keyword>
<dbReference type="Proteomes" id="UP000761264">
    <property type="component" value="Unassembled WGS sequence"/>
</dbReference>
<dbReference type="InterPro" id="IPR044843">
    <property type="entry name" value="Trans_IPPS_bact-type"/>
</dbReference>